<dbReference type="Pfam" id="PF01872">
    <property type="entry name" value="RibD_C"/>
    <property type="match status" value="1"/>
</dbReference>
<dbReference type="AlphaFoldDB" id="D5RU79"/>
<dbReference type="GO" id="GO:0008270">
    <property type="term" value="F:zinc ion binding"/>
    <property type="evidence" value="ECO:0007669"/>
    <property type="project" value="InterPro"/>
</dbReference>
<evidence type="ECO:0000259" key="15">
    <source>
        <dbReference type="PROSITE" id="PS51747"/>
    </source>
</evidence>
<name>D5RU79_9PROT</name>
<evidence type="ECO:0000256" key="1">
    <source>
        <dbReference type="ARBA" id="ARBA00002151"/>
    </source>
</evidence>
<dbReference type="GO" id="GO:0008703">
    <property type="term" value="F:5-amino-6-(5-phosphoribosylamino)uracil reductase activity"/>
    <property type="evidence" value="ECO:0007669"/>
    <property type="project" value="UniProtKB-EC"/>
</dbReference>
<evidence type="ECO:0000256" key="14">
    <source>
        <dbReference type="ARBA" id="ARBA00023268"/>
    </source>
</evidence>
<dbReference type="SUPFAM" id="SSF53597">
    <property type="entry name" value="Dihydrofolate reductase-like"/>
    <property type="match status" value="1"/>
</dbReference>
<evidence type="ECO:0000256" key="13">
    <source>
        <dbReference type="ARBA" id="ARBA00023002"/>
    </source>
</evidence>
<feature type="domain" description="CMP/dCMP-type deaminase" evidence="15">
    <location>
        <begin position="1"/>
        <end position="83"/>
    </location>
</feature>
<proteinExistence type="inferred from homology"/>
<dbReference type="InterPro" id="IPR016192">
    <property type="entry name" value="APOBEC/CMP_deaminase_Zn-bd"/>
</dbReference>
<gene>
    <name evidence="16" type="primary">ribD</name>
    <name evidence="16" type="ORF">HMPREF0731_4641</name>
</gene>
<accession>D5RU79</accession>
<sequence length="225" mass="23309">GWTAPGGRPHAETEALKRAGAAARGATAYVTLEPCCHWGRTPPCTDALIAAGVARVVVAMRDPDPRVDGGGIEQLRAAGIAVSTGLLEDEARAINAGFTKRLTRNLPLLTLKLASTLDGRIATRSGESQWITGAPARRLAHALRGTHDAVLVGSGTALADDPELSCRIPGFAPVPTVRVVADARLRLSPGARMLREGGGPVWIATRPGHPDALLAPLRAAGAEIV</sequence>
<dbReference type="OrthoDB" id="9800865at2"/>
<evidence type="ECO:0000256" key="8">
    <source>
        <dbReference type="ARBA" id="ARBA00019930"/>
    </source>
</evidence>
<dbReference type="UniPathway" id="UPA00275">
    <property type="reaction ID" value="UER00401"/>
</dbReference>
<organism evidence="16 17">
    <name type="scientific">Pseudoroseomonas cervicalis ATCC 49957</name>
    <dbReference type="NCBI Taxonomy" id="525371"/>
    <lineage>
        <taxon>Bacteria</taxon>
        <taxon>Pseudomonadati</taxon>
        <taxon>Pseudomonadota</taxon>
        <taxon>Alphaproteobacteria</taxon>
        <taxon>Acetobacterales</taxon>
        <taxon>Roseomonadaceae</taxon>
        <taxon>Roseomonas</taxon>
    </lineage>
</organism>
<evidence type="ECO:0000256" key="3">
    <source>
        <dbReference type="ARBA" id="ARBA00004910"/>
    </source>
</evidence>
<protein>
    <recommendedName>
        <fullName evidence="8">Riboflavin biosynthesis protein RibD</fullName>
        <ecNumber evidence="7">1.1.1.193</ecNumber>
        <ecNumber evidence="6">3.5.4.26</ecNumber>
    </recommendedName>
</protein>
<evidence type="ECO:0000256" key="6">
    <source>
        <dbReference type="ARBA" id="ARBA00012766"/>
    </source>
</evidence>
<dbReference type="HOGENOM" id="CLU_1232217_0_0_5"/>
<dbReference type="InterPro" id="IPR002734">
    <property type="entry name" value="RibDG_C"/>
</dbReference>
<evidence type="ECO:0000256" key="9">
    <source>
        <dbReference type="ARBA" id="ARBA00022619"/>
    </source>
</evidence>
<dbReference type="GO" id="GO:0008835">
    <property type="term" value="F:diaminohydroxyphosphoribosylaminopyrimidine deaminase activity"/>
    <property type="evidence" value="ECO:0007669"/>
    <property type="project" value="UniProtKB-EC"/>
</dbReference>
<dbReference type="InterPro" id="IPR016193">
    <property type="entry name" value="Cytidine_deaminase-like"/>
</dbReference>
<keyword evidence="14" id="KW-0511">Multifunctional enzyme</keyword>
<dbReference type="NCBIfam" id="TIGR00326">
    <property type="entry name" value="eubact_ribD"/>
    <property type="match status" value="1"/>
</dbReference>
<evidence type="ECO:0000256" key="5">
    <source>
        <dbReference type="ARBA" id="ARBA00007417"/>
    </source>
</evidence>
<keyword evidence="11" id="KW-0862">Zinc</keyword>
<evidence type="ECO:0000313" key="16">
    <source>
        <dbReference type="EMBL" id="EFH09140.1"/>
    </source>
</evidence>
<comment type="caution">
    <text evidence="16">The sequence shown here is derived from an EMBL/GenBank/DDBJ whole genome shotgun (WGS) entry which is preliminary data.</text>
</comment>
<dbReference type="PANTHER" id="PTHR38011:SF7">
    <property type="entry name" value="2,5-DIAMINO-6-RIBOSYLAMINO-4(3H)-PYRIMIDINONE 5'-PHOSPHATE REDUCTASE"/>
    <property type="match status" value="1"/>
</dbReference>
<dbReference type="InterPro" id="IPR004794">
    <property type="entry name" value="Eubact_RibD"/>
</dbReference>
<reference evidence="16 17" key="1">
    <citation type="submission" date="2010-04" db="EMBL/GenBank/DDBJ databases">
        <authorList>
            <person name="Qin X."/>
            <person name="Bachman B."/>
            <person name="Battles P."/>
            <person name="Bell A."/>
            <person name="Bess C."/>
            <person name="Bickham C."/>
            <person name="Chaboub L."/>
            <person name="Chen D."/>
            <person name="Coyle M."/>
            <person name="Deiros D.R."/>
            <person name="Dinh H."/>
            <person name="Forbes L."/>
            <person name="Fowler G."/>
            <person name="Francisco L."/>
            <person name="Fu Q."/>
            <person name="Gubbala S."/>
            <person name="Hale W."/>
            <person name="Han Y."/>
            <person name="Hemphill L."/>
            <person name="Highlander S.K."/>
            <person name="Hirani K."/>
            <person name="Hogues M."/>
            <person name="Jackson L."/>
            <person name="Jakkamsetti A."/>
            <person name="Javaid M."/>
            <person name="Jiang H."/>
            <person name="Korchina V."/>
            <person name="Kovar C."/>
            <person name="Lara F."/>
            <person name="Lee S."/>
            <person name="Mata R."/>
            <person name="Mathew T."/>
            <person name="Moen C."/>
            <person name="Morales K."/>
            <person name="Munidasa M."/>
            <person name="Nazareth L."/>
            <person name="Ngo R."/>
            <person name="Nguyen L."/>
            <person name="Okwuonu G."/>
            <person name="Ongeri F."/>
            <person name="Patil S."/>
            <person name="Petrosino J."/>
            <person name="Pham C."/>
            <person name="Pham P."/>
            <person name="Pu L.-L."/>
            <person name="Puazo M."/>
            <person name="Raj R."/>
            <person name="Reid J."/>
            <person name="Rouhana J."/>
            <person name="Saada N."/>
            <person name="Shang Y."/>
            <person name="Simmons D."/>
            <person name="Thornton R."/>
            <person name="Warren J."/>
            <person name="Weissenberger G."/>
            <person name="Zhang J."/>
            <person name="Zhang L."/>
            <person name="Zhou C."/>
            <person name="Zhu D."/>
            <person name="Muzny D."/>
            <person name="Worley K."/>
            <person name="Gibbs R."/>
        </authorList>
    </citation>
    <scope>NUCLEOTIDE SEQUENCE [LARGE SCALE GENOMIC DNA]</scope>
    <source>
        <strain evidence="16 17">ATCC 49957</strain>
    </source>
</reference>
<dbReference type="RefSeq" id="WP_007006577.1">
    <property type="nucleotide sequence ID" value="NZ_GG771186.1"/>
</dbReference>
<evidence type="ECO:0000256" key="12">
    <source>
        <dbReference type="ARBA" id="ARBA00022857"/>
    </source>
</evidence>
<keyword evidence="13" id="KW-0560">Oxidoreductase</keyword>
<dbReference type="PROSITE" id="PS00903">
    <property type="entry name" value="CYT_DCMP_DEAMINASES_1"/>
    <property type="match status" value="1"/>
</dbReference>
<comment type="similarity">
    <text evidence="4">In the N-terminal section; belongs to the cytidine and deoxycytidylate deaminase family.</text>
</comment>
<dbReference type="InterPro" id="IPR050765">
    <property type="entry name" value="Riboflavin_Biosynth_HTPR"/>
</dbReference>
<dbReference type="EC" id="1.1.1.193" evidence="7"/>
<dbReference type="PANTHER" id="PTHR38011">
    <property type="entry name" value="DIHYDROFOLATE REDUCTASE FAMILY PROTEIN (AFU_ORTHOLOGUE AFUA_8G06820)"/>
    <property type="match status" value="1"/>
</dbReference>
<feature type="non-terminal residue" evidence="16">
    <location>
        <position position="225"/>
    </location>
</feature>
<comment type="pathway">
    <text evidence="3">Cofactor biosynthesis; riboflavin biosynthesis; 5-amino-6-(D-ribitylamino)uracil from GTP: step 3/4.</text>
</comment>
<evidence type="ECO:0000313" key="17">
    <source>
        <dbReference type="Proteomes" id="UP000005324"/>
    </source>
</evidence>
<dbReference type="InterPro" id="IPR002125">
    <property type="entry name" value="CMP_dCMP_dom"/>
</dbReference>
<dbReference type="Gene3D" id="3.40.430.10">
    <property type="entry name" value="Dihydrofolate Reductase, subunit A"/>
    <property type="match status" value="1"/>
</dbReference>
<dbReference type="GO" id="GO:0009231">
    <property type="term" value="P:riboflavin biosynthetic process"/>
    <property type="evidence" value="ECO:0007669"/>
    <property type="project" value="UniProtKB-UniPathway"/>
</dbReference>
<evidence type="ECO:0000256" key="4">
    <source>
        <dbReference type="ARBA" id="ARBA00005259"/>
    </source>
</evidence>
<dbReference type="SUPFAM" id="SSF53927">
    <property type="entry name" value="Cytidine deaminase-like"/>
    <property type="match status" value="1"/>
</dbReference>
<dbReference type="Gene3D" id="3.40.140.10">
    <property type="entry name" value="Cytidine Deaminase, domain 2"/>
    <property type="match status" value="1"/>
</dbReference>
<keyword evidence="10" id="KW-0479">Metal-binding</keyword>
<dbReference type="InterPro" id="IPR024072">
    <property type="entry name" value="DHFR-like_dom_sf"/>
</dbReference>
<dbReference type="Pfam" id="PF00383">
    <property type="entry name" value="dCMP_cyt_deam_1"/>
    <property type="match status" value="1"/>
</dbReference>
<keyword evidence="17" id="KW-1185">Reference proteome</keyword>
<comment type="similarity">
    <text evidence="5">In the C-terminal section; belongs to the HTP reductase family.</text>
</comment>
<evidence type="ECO:0000256" key="11">
    <source>
        <dbReference type="ARBA" id="ARBA00022833"/>
    </source>
</evidence>
<keyword evidence="12" id="KW-0521">NADP</keyword>
<keyword evidence="9" id="KW-0686">Riboflavin biosynthesis</keyword>
<comment type="function">
    <text evidence="1">Converts 2,5-diamino-6-(ribosylamino)-4(3h)-pyrimidinone 5'-phosphate into 5-amino-6-(ribosylamino)-2,4(1h,3h)-pyrimidinedione 5'-phosphate.</text>
</comment>
<comment type="pathway">
    <text evidence="2">Cofactor biosynthesis; riboflavin biosynthesis; 5-amino-6-(D-ribitylamino)uracil from GTP: step 2/4.</text>
</comment>
<evidence type="ECO:0000256" key="7">
    <source>
        <dbReference type="ARBA" id="ARBA00013173"/>
    </source>
</evidence>
<dbReference type="EC" id="3.5.4.26" evidence="6"/>
<evidence type="ECO:0000256" key="10">
    <source>
        <dbReference type="ARBA" id="ARBA00022723"/>
    </source>
</evidence>
<dbReference type="Proteomes" id="UP000005324">
    <property type="component" value="Unassembled WGS sequence"/>
</dbReference>
<feature type="non-terminal residue" evidence="16">
    <location>
        <position position="1"/>
    </location>
</feature>
<dbReference type="PROSITE" id="PS51747">
    <property type="entry name" value="CYT_DCMP_DEAMINASES_2"/>
    <property type="match status" value="1"/>
</dbReference>
<evidence type="ECO:0000256" key="2">
    <source>
        <dbReference type="ARBA" id="ARBA00004882"/>
    </source>
</evidence>
<dbReference type="EMBL" id="ADVL01000949">
    <property type="protein sequence ID" value="EFH09140.1"/>
    <property type="molecule type" value="Genomic_DNA"/>
</dbReference>